<dbReference type="Gene3D" id="2.30.110.10">
    <property type="entry name" value="Electron Transport, Fmn-binding Protein, Chain A"/>
    <property type="match status" value="1"/>
</dbReference>
<dbReference type="AlphaFoldDB" id="A0AAV3T6C3"/>
<dbReference type="Proteomes" id="UP001500420">
    <property type="component" value="Unassembled WGS sequence"/>
</dbReference>
<dbReference type="InterPro" id="IPR012349">
    <property type="entry name" value="Split_barrel_FMN-bd"/>
</dbReference>
<dbReference type="InterPro" id="IPR024747">
    <property type="entry name" value="Pyridox_Oxase-rel"/>
</dbReference>
<dbReference type="Pfam" id="PF12900">
    <property type="entry name" value="Pyridox_ox_2"/>
    <property type="match status" value="1"/>
</dbReference>
<dbReference type="SUPFAM" id="SSF50475">
    <property type="entry name" value="FMN-binding split barrel"/>
    <property type="match status" value="1"/>
</dbReference>
<dbReference type="RefSeq" id="WP_343772213.1">
    <property type="nucleotide sequence ID" value="NZ_BAAADV010000001.1"/>
</dbReference>
<evidence type="ECO:0000313" key="2">
    <source>
        <dbReference type="Proteomes" id="UP001500420"/>
    </source>
</evidence>
<proteinExistence type="predicted"/>
<reference evidence="1 2" key="1">
    <citation type="journal article" date="2019" name="Int. J. Syst. Evol. Microbiol.">
        <title>The Global Catalogue of Microorganisms (GCM) 10K type strain sequencing project: providing services to taxonomists for standard genome sequencing and annotation.</title>
        <authorList>
            <consortium name="The Broad Institute Genomics Platform"/>
            <consortium name="The Broad Institute Genome Sequencing Center for Infectious Disease"/>
            <person name="Wu L."/>
            <person name="Ma J."/>
        </authorList>
    </citation>
    <scope>NUCLEOTIDE SEQUENCE [LARGE SCALE GENOMIC DNA]</scope>
    <source>
        <strain evidence="1 2">JCM 16328</strain>
    </source>
</reference>
<accession>A0AAV3T6C3</accession>
<gene>
    <name evidence="1" type="ORF">GCM10009020_04510</name>
</gene>
<evidence type="ECO:0000313" key="1">
    <source>
        <dbReference type="EMBL" id="GAA0663040.1"/>
    </source>
</evidence>
<dbReference type="EMBL" id="BAAADV010000001">
    <property type="protein sequence ID" value="GAA0663040.1"/>
    <property type="molecule type" value="Genomic_DNA"/>
</dbReference>
<protein>
    <submittedName>
        <fullName evidence="1">Pyridoxamine 5'-phosphate oxidase family protein</fullName>
    </submittedName>
</protein>
<comment type="caution">
    <text evidence="1">The sequence shown here is derived from an EMBL/GenBank/DDBJ whole genome shotgun (WGS) entry which is preliminary data.</text>
</comment>
<organism evidence="1 2">
    <name type="scientific">Natronoarchaeum mannanilyticum</name>
    <dbReference type="NCBI Taxonomy" id="926360"/>
    <lineage>
        <taxon>Archaea</taxon>
        <taxon>Methanobacteriati</taxon>
        <taxon>Methanobacteriota</taxon>
        <taxon>Stenosarchaea group</taxon>
        <taxon>Halobacteria</taxon>
        <taxon>Halobacteriales</taxon>
        <taxon>Natronoarchaeaceae</taxon>
    </lineage>
</organism>
<name>A0AAV3T6C3_9EURY</name>
<keyword evidence="2" id="KW-1185">Reference proteome</keyword>
<sequence length="149" mass="16752">MESLRWLQLTDDERTEFLGQGGTGVLSFATTSDDSPVSFPVSYGYDADQPAFYFRLSFPPDSRKEDLVDRPVSFVSHAQADEGWRSVVATGSLEEISDLPHESMAVQGMWAIRIPTVDVFEQPPEETTFRYFRLLPDSLTGRKEVSHGD</sequence>